<sequence length="173" mass="19151">MVFPRGLRRRCEQRLSGLSLPAPFTVEGFRAALERERGRRIVMEPLPALGPDLPCGLWIALPSIDVVYYEERTSPAHQDLIKLHELGHVLCGHTGTLELSRLTALLPDLTPELIAQLMGAGRTSYHTAEEQEAEMIALLLADLVGATTDPGPVSDRLAASLLHPIRQPRWRKP</sequence>
<proteinExistence type="predicted"/>
<dbReference type="Proteomes" id="UP000037395">
    <property type="component" value="Unassembled WGS sequence"/>
</dbReference>
<evidence type="ECO:0000313" key="1">
    <source>
        <dbReference type="EMBL" id="OEV39736.1"/>
    </source>
</evidence>
<comment type="caution">
    <text evidence="1">The sequence shown here is derived from an EMBL/GenBank/DDBJ whole genome shotgun (WGS) entry which is preliminary data.</text>
</comment>
<name>A0A1E7NGA7_KITAU</name>
<accession>A0A1E7NGA7</accession>
<evidence type="ECO:0008006" key="3">
    <source>
        <dbReference type="Google" id="ProtNLM"/>
    </source>
</evidence>
<organism evidence="1 2">
    <name type="scientific">Kitasatospora aureofaciens</name>
    <name type="common">Streptomyces aureofaciens</name>
    <dbReference type="NCBI Taxonomy" id="1894"/>
    <lineage>
        <taxon>Bacteria</taxon>
        <taxon>Bacillati</taxon>
        <taxon>Actinomycetota</taxon>
        <taxon>Actinomycetes</taxon>
        <taxon>Kitasatosporales</taxon>
        <taxon>Streptomycetaceae</taxon>
        <taxon>Kitasatospora</taxon>
    </lineage>
</organism>
<dbReference type="AlphaFoldDB" id="A0A1E7NGA7"/>
<dbReference type="RefSeq" id="WP_046387084.1">
    <property type="nucleotide sequence ID" value="NZ_JBEZYM010000045.1"/>
</dbReference>
<keyword evidence="2" id="KW-1185">Reference proteome</keyword>
<dbReference type="EMBL" id="JPRF03000001">
    <property type="protein sequence ID" value="OEV39736.1"/>
    <property type="molecule type" value="Genomic_DNA"/>
</dbReference>
<gene>
    <name evidence="1" type="ORF">HS99_0003520</name>
</gene>
<evidence type="ECO:0000313" key="2">
    <source>
        <dbReference type="Proteomes" id="UP000037395"/>
    </source>
</evidence>
<reference evidence="1" key="1">
    <citation type="submission" date="2016-08" db="EMBL/GenBank/DDBJ databases">
        <title>Sequencing, Assembly and Comparative Genomics of S. aureofaciens ATCC 10762.</title>
        <authorList>
            <person name="Gradnigo J.S."/>
            <person name="Johnson N."/>
            <person name="Somerville G.A."/>
        </authorList>
    </citation>
    <scope>NUCLEOTIDE SEQUENCE [LARGE SCALE GENOMIC DNA]</scope>
    <source>
        <strain evidence="1">ATCC 10762</strain>
    </source>
</reference>
<protein>
    <recommendedName>
        <fullName evidence="3">IrrE N-terminal-like domain-containing protein</fullName>
    </recommendedName>
</protein>
<dbReference type="OrthoDB" id="4144896at2"/>